<protein>
    <recommendedName>
        <fullName evidence="1">UPF0246 protein B5G41_08985</fullName>
    </recommendedName>
</protein>
<accession>A0A1Y3QVN9</accession>
<dbReference type="OrthoDB" id="9777133at2"/>
<proteinExistence type="inferred from homology"/>
<evidence type="ECO:0000313" key="3">
    <source>
        <dbReference type="Proteomes" id="UP000195772"/>
    </source>
</evidence>
<comment type="similarity">
    <text evidence="1">Belongs to the UPF0246 family.</text>
</comment>
<dbReference type="RefSeq" id="WP_087402457.1">
    <property type="nucleotide sequence ID" value="NZ_JADPGS010000003.1"/>
</dbReference>
<dbReference type="eggNOG" id="COG3022">
    <property type="taxonomic scope" value="Bacteria"/>
</dbReference>
<gene>
    <name evidence="2" type="ORF">B5G41_08985</name>
</gene>
<evidence type="ECO:0000313" key="2">
    <source>
        <dbReference type="EMBL" id="OUN03165.1"/>
    </source>
</evidence>
<dbReference type="Pfam" id="PF03883">
    <property type="entry name" value="H2O2_YaaD"/>
    <property type="match status" value="1"/>
</dbReference>
<comment type="caution">
    <text evidence="2">The sequence shown here is derived from an EMBL/GenBank/DDBJ whole genome shotgun (WGS) entry which is preliminary data.</text>
</comment>
<organism evidence="2 3">
    <name type="scientific">Alistipes onderdonkii</name>
    <dbReference type="NCBI Taxonomy" id="328813"/>
    <lineage>
        <taxon>Bacteria</taxon>
        <taxon>Pseudomonadati</taxon>
        <taxon>Bacteroidota</taxon>
        <taxon>Bacteroidia</taxon>
        <taxon>Bacteroidales</taxon>
        <taxon>Rikenellaceae</taxon>
        <taxon>Alistipes</taxon>
    </lineage>
</organism>
<name>A0A1Y3QVN9_9BACT</name>
<dbReference type="InterPro" id="IPR005583">
    <property type="entry name" value="YaaA"/>
</dbReference>
<dbReference type="PANTHER" id="PTHR30283:SF4">
    <property type="entry name" value="PEROXIDE STRESS RESISTANCE PROTEIN YAAA"/>
    <property type="match status" value="1"/>
</dbReference>
<dbReference type="GO" id="GO:0033194">
    <property type="term" value="P:response to hydroperoxide"/>
    <property type="evidence" value="ECO:0007669"/>
    <property type="project" value="TreeGrafter"/>
</dbReference>
<dbReference type="GO" id="GO:0005829">
    <property type="term" value="C:cytosol"/>
    <property type="evidence" value="ECO:0007669"/>
    <property type="project" value="TreeGrafter"/>
</dbReference>
<reference evidence="3" key="1">
    <citation type="submission" date="2017-04" db="EMBL/GenBank/DDBJ databases">
        <title>Function of individual gut microbiota members based on whole genome sequencing of pure cultures obtained from chicken caecum.</title>
        <authorList>
            <person name="Medvecky M."/>
            <person name="Cejkova D."/>
            <person name="Polansky O."/>
            <person name="Karasova D."/>
            <person name="Kubasova T."/>
            <person name="Cizek A."/>
            <person name="Rychlik I."/>
        </authorList>
    </citation>
    <scope>NUCLEOTIDE SEQUENCE [LARGE SCALE GENOMIC DNA]</scope>
    <source>
        <strain evidence="3">An90</strain>
    </source>
</reference>
<evidence type="ECO:0000256" key="1">
    <source>
        <dbReference type="HAMAP-Rule" id="MF_00652"/>
    </source>
</evidence>
<dbReference type="EMBL" id="NFHB01000005">
    <property type="protein sequence ID" value="OUN03165.1"/>
    <property type="molecule type" value="Genomic_DNA"/>
</dbReference>
<sequence length="251" mass="29472">MQILLSCAKTMAENNPAEIPRTTLPRYAREAAELALQLATLSTEELERMLRTNRQIAATNRRRYRQFHGEEALPALLAYTGVVFRHIAPERFTPGDFEYAQQHLNITSFLYGLLRPLDAIRRYRLEGDAVLPGHDDQTMFGYWQGRLTEAFLEKIHADDGILVNLASSEMKRLFDWKRIRREARIITPEFRIREGDRLKTIVVYTKMCRGEMTRHLIRNRITDPEMLKEFEWEGFRFDAALSRGDDWTFTM</sequence>
<dbReference type="PANTHER" id="PTHR30283">
    <property type="entry name" value="PEROXIDE STRESS RESPONSE PROTEIN YAAA"/>
    <property type="match status" value="1"/>
</dbReference>
<dbReference type="Proteomes" id="UP000195772">
    <property type="component" value="Unassembled WGS sequence"/>
</dbReference>
<dbReference type="AlphaFoldDB" id="A0A1Y3QVN9"/>
<dbReference type="HAMAP" id="MF_00652">
    <property type="entry name" value="UPF0246"/>
    <property type="match status" value="1"/>
</dbReference>